<accession>A0A317N229</accession>
<protein>
    <recommendedName>
        <fullName evidence="7">tRNA(Ile)-lysidine synthase</fullName>
        <ecNumber evidence="7">6.3.4.19</ecNumber>
    </recommendedName>
    <alternativeName>
        <fullName evidence="7">tRNA(Ile)-2-lysyl-cytidine synthase</fullName>
    </alternativeName>
    <alternativeName>
        <fullName evidence="7">tRNA(Ile)-lysidine synthetase</fullName>
    </alternativeName>
</protein>
<dbReference type="SUPFAM" id="SSF52402">
    <property type="entry name" value="Adenine nucleotide alpha hydrolases-like"/>
    <property type="match status" value="1"/>
</dbReference>
<dbReference type="EMBL" id="QGTL01000018">
    <property type="protein sequence ID" value="PWV67916.1"/>
    <property type="molecule type" value="Genomic_DNA"/>
</dbReference>
<keyword evidence="2 7" id="KW-0436">Ligase</keyword>
<comment type="function">
    <text evidence="7">Ligates lysine onto the cytidine present at position 34 of the AUA codon-specific tRNA(Ile) that contains the anticodon CAU, in an ATP-dependent manner. Cytidine is converted to lysidine, thus changing the amino acid specificity of the tRNA from methionine to isoleucine.</text>
</comment>
<dbReference type="NCBIfam" id="TIGR02432">
    <property type="entry name" value="lysidine_TilS_N"/>
    <property type="match status" value="1"/>
</dbReference>
<dbReference type="RefSeq" id="WP_110041410.1">
    <property type="nucleotide sequence ID" value="NZ_QGTL01000018.1"/>
</dbReference>
<evidence type="ECO:0000313" key="12">
    <source>
        <dbReference type="Proteomes" id="UP000246410"/>
    </source>
</evidence>
<comment type="catalytic activity">
    <reaction evidence="6 7">
        <text>cytidine(34) in tRNA(Ile2) + L-lysine + ATP = lysidine(34) in tRNA(Ile2) + AMP + diphosphate + H(+)</text>
        <dbReference type="Rhea" id="RHEA:43744"/>
        <dbReference type="Rhea" id="RHEA-COMP:10625"/>
        <dbReference type="Rhea" id="RHEA-COMP:10670"/>
        <dbReference type="ChEBI" id="CHEBI:15378"/>
        <dbReference type="ChEBI" id="CHEBI:30616"/>
        <dbReference type="ChEBI" id="CHEBI:32551"/>
        <dbReference type="ChEBI" id="CHEBI:33019"/>
        <dbReference type="ChEBI" id="CHEBI:82748"/>
        <dbReference type="ChEBI" id="CHEBI:83665"/>
        <dbReference type="ChEBI" id="CHEBI:456215"/>
        <dbReference type="EC" id="6.3.4.19"/>
    </reaction>
</comment>
<sequence length="378" mass="38876">MTVRLPETAAVLAVRRGVREWVTARGGRMPVVVGLSGGADSLALLAAAVVEAGDVTAVVVDHQLQPGSGEVAAGAAAQALALGCIDAVVVPVEVGRNGGAEAAARAARYAALESVRAGRPVLLGHTLDDQAETVLLGLARGSGGRSIQGMAAWNEPWGRPLLGVRRAQTRQMCADLGIEPWEDPHNLDPAYTRVRVRTEVLPLLEAVLGGGVAQALARTADQLRDDGEVLDALAADLLRAARSCGEGTRAQPGRGRADGSREAVAAGEPGSCRPPGTGAPSETTGGSGPADTDRPTLSIEILATAPAALRRRTIRAWLAEQGVSGLLNAHLQAIDELVSDWRGQGGVAVAGGGRDHRLVVAREHGTLTVRAQPRLDAT</sequence>
<proteinExistence type="inferred from homology"/>
<dbReference type="GO" id="GO:0032267">
    <property type="term" value="F:tRNA(Ile)-lysidine synthase activity"/>
    <property type="evidence" value="ECO:0007669"/>
    <property type="project" value="UniProtKB-EC"/>
</dbReference>
<dbReference type="Proteomes" id="UP000246410">
    <property type="component" value="Unassembled WGS sequence"/>
</dbReference>
<evidence type="ECO:0000256" key="2">
    <source>
        <dbReference type="ARBA" id="ARBA00022598"/>
    </source>
</evidence>
<dbReference type="Pfam" id="PF01171">
    <property type="entry name" value="ATP_bind_3"/>
    <property type="match status" value="1"/>
</dbReference>
<keyword evidence="12" id="KW-1185">Reference proteome</keyword>
<evidence type="ECO:0000313" key="11">
    <source>
        <dbReference type="EMBL" id="PWV67916.1"/>
    </source>
</evidence>
<feature type="domain" description="tRNA(Ile)-lysidine synthase substrate-binding" evidence="10">
    <location>
        <begin position="297"/>
        <end position="367"/>
    </location>
</feature>
<dbReference type="CDD" id="cd01992">
    <property type="entry name" value="TilS_N"/>
    <property type="match status" value="1"/>
</dbReference>
<dbReference type="EC" id="6.3.4.19" evidence="7"/>
<dbReference type="InterPro" id="IPR012795">
    <property type="entry name" value="tRNA_Ile_lys_synt_N"/>
</dbReference>
<dbReference type="InterPro" id="IPR011063">
    <property type="entry name" value="TilS/TtcA_N"/>
</dbReference>
<comment type="caution">
    <text evidence="11">The sequence shown here is derived from an EMBL/GenBank/DDBJ whole genome shotgun (WGS) entry which is preliminary data.</text>
</comment>
<comment type="similarity">
    <text evidence="7">Belongs to the tRNA(Ile)-lysidine synthase family.</text>
</comment>
<evidence type="ECO:0000256" key="1">
    <source>
        <dbReference type="ARBA" id="ARBA00022490"/>
    </source>
</evidence>
<dbReference type="InterPro" id="IPR014729">
    <property type="entry name" value="Rossmann-like_a/b/a_fold"/>
</dbReference>
<feature type="region of interest" description="Disordered" evidence="8">
    <location>
        <begin position="245"/>
        <end position="295"/>
    </location>
</feature>
<name>A0A317N229_9NOCA</name>
<gene>
    <name evidence="7" type="primary">tilS</name>
    <name evidence="11" type="ORF">DFR69_11889</name>
</gene>
<comment type="domain">
    <text evidence="7">The N-terminal region contains the highly conserved SGGXDS motif, predicted to be a P-loop motif involved in ATP binding.</text>
</comment>
<dbReference type="GO" id="GO:0006400">
    <property type="term" value="P:tRNA modification"/>
    <property type="evidence" value="ECO:0007669"/>
    <property type="project" value="UniProtKB-UniRule"/>
</dbReference>
<dbReference type="GO" id="GO:0005737">
    <property type="term" value="C:cytoplasm"/>
    <property type="evidence" value="ECO:0007669"/>
    <property type="project" value="UniProtKB-SubCell"/>
</dbReference>
<feature type="domain" description="tRNA(Ile)-lysidine/2-thiocytidine synthase N-terminal" evidence="9">
    <location>
        <begin position="31"/>
        <end position="198"/>
    </location>
</feature>
<evidence type="ECO:0000259" key="10">
    <source>
        <dbReference type="Pfam" id="PF09179"/>
    </source>
</evidence>
<dbReference type="SUPFAM" id="SSF82829">
    <property type="entry name" value="MesJ substrate recognition domain-like"/>
    <property type="match status" value="1"/>
</dbReference>
<dbReference type="AlphaFoldDB" id="A0A317N229"/>
<dbReference type="HAMAP" id="MF_01161">
    <property type="entry name" value="tRNA_Ile_lys_synt"/>
    <property type="match status" value="1"/>
</dbReference>
<keyword evidence="4 7" id="KW-0547">Nucleotide-binding</keyword>
<keyword evidence="5 7" id="KW-0067">ATP-binding</keyword>
<dbReference type="PANTHER" id="PTHR43033:SF1">
    <property type="entry name" value="TRNA(ILE)-LYSIDINE SYNTHASE-RELATED"/>
    <property type="match status" value="1"/>
</dbReference>
<dbReference type="Pfam" id="PF09179">
    <property type="entry name" value="TilS"/>
    <property type="match status" value="1"/>
</dbReference>
<keyword evidence="3 7" id="KW-0819">tRNA processing</keyword>
<dbReference type="InterPro" id="IPR015262">
    <property type="entry name" value="tRNA_Ile_lys_synt_subst-bd"/>
</dbReference>
<dbReference type="PANTHER" id="PTHR43033">
    <property type="entry name" value="TRNA(ILE)-LYSIDINE SYNTHASE-RELATED"/>
    <property type="match status" value="1"/>
</dbReference>
<evidence type="ECO:0000256" key="8">
    <source>
        <dbReference type="SAM" id="MobiDB-lite"/>
    </source>
</evidence>
<keyword evidence="1 7" id="KW-0963">Cytoplasm</keyword>
<reference evidence="11 12" key="1">
    <citation type="submission" date="2018-05" db="EMBL/GenBank/DDBJ databases">
        <title>Genomic Encyclopedia of Type Strains, Phase IV (KMG-IV): sequencing the most valuable type-strain genomes for metagenomic binning, comparative biology and taxonomic classification.</title>
        <authorList>
            <person name="Goeker M."/>
        </authorList>
    </citation>
    <scope>NUCLEOTIDE SEQUENCE [LARGE SCALE GENOMIC DNA]</scope>
    <source>
        <strain evidence="11 12">DSM 44717</strain>
    </source>
</reference>
<evidence type="ECO:0000256" key="7">
    <source>
        <dbReference type="HAMAP-Rule" id="MF_01161"/>
    </source>
</evidence>
<evidence type="ECO:0000256" key="5">
    <source>
        <dbReference type="ARBA" id="ARBA00022840"/>
    </source>
</evidence>
<evidence type="ECO:0000256" key="6">
    <source>
        <dbReference type="ARBA" id="ARBA00048539"/>
    </source>
</evidence>
<organism evidence="11 12">
    <name type="scientific">Nocardia neocaledoniensis</name>
    <dbReference type="NCBI Taxonomy" id="236511"/>
    <lineage>
        <taxon>Bacteria</taxon>
        <taxon>Bacillati</taxon>
        <taxon>Actinomycetota</taxon>
        <taxon>Actinomycetes</taxon>
        <taxon>Mycobacteriales</taxon>
        <taxon>Nocardiaceae</taxon>
        <taxon>Nocardia</taxon>
    </lineage>
</organism>
<dbReference type="GO" id="GO:0005524">
    <property type="term" value="F:ATP binding"/>
    <property type="evidence" value="ECO:0007669"/>
    <property type="project" value="UniProtKB-UniRule"/>
</dbReference>
<feature type="binding site" evidence="7">
    <location>
        <begin position="36"/>
        <end position="41"/>
    </location>
    <ligand>
        <name>ATP</name>
        <dbReference type="ChEBI" id="CHEBI:30616"/>
    </ligand>
</feature>
<evidence type="ECO:0000256" key="4">
    <source>
        <dbReference type="ARBA" id="ARBA00022741"/>
    </source>
</evidence>
<dbReference type="Gene3D" id="3.40.50.620">
    <property type="entry name" value="HUPs"/>
    <property type="match status" value="1"/>
</dbReference>
<evidence type="ECO:0000256" key="3">
    <source>
        <dbReference type="ARBA" id="ARBA00022694"/>
    </source>
</evidence>
<dbReference type="InterPro" id="IPR012094">
    <property type="entry name" value="tRNA_Ile_lys_synt"/>
</dbReference>
<comment type="subcellular location">
    <subcellularLocation>
        <location evidence="7">Cytoplasm</location>
    </subcellularLocation>
</comment>
<evidence type="ECO:0000259" key="9">
    <source>
        <dbReference type="Pfam" id="PF01171"/>
    </source>
</evidence>